<dbReference type="PRINTS" id="PR00463">
    <property type="entry name" value="EP450I"/>
</dbReference>
<dbReference type="OrthoDB" id="1055148at2759"/>
<dbReference type="Pfam" id="PF00067">
    <property type="entry name" value="p450"/>
    <property type="match status" value="1"/>
</dbReference>
<dbReference type="Gene3D" id="1.10.630.10">
    <property type="entry name" value="Cytochrome P450"/>
    <property type="match status" value="1"/>
</dbReference>
<keyword evidence="3 6" id="KW-0479">Metal-binding</keyword>
<dbReference type="Proteomes" id="UP000236161">
    <property type="component" value="Unassembled WGS sequence"/>
</dbReference>
<organism evidence="10 11">
    <name type="scientific">Apostasia shenzhenica</name>
    <dbReference type="NCBI Taxonomy" id="1088818"/>
    <lineage>
        <taxon>Eukaryota</taxon>
        <taxon>Viridiplantae</taxon>
        <taxon>Streptophyta</taxon>
        <taxon>Embryophyta</taxon>
        <taxon>Tracheophyta</taxon>
        <taxon>Spermatophyta</taxon>
        <taxon>Magnoliopsida</taxon>
        <taxon>Liliopsida</taxon>
        <taxon>Asparagales</taxon>
        <taxon>Orchidaceae</taxon>
        <taxon>Apostasioideae</taxon>
        <taxon>Apostasia</taxon>
    </lineage>
</organism>
<dbReference type="InterPro" id="IPR001128">
    <property type="entry name" value="Cyt_P450"/>
</dbReference>
<keyword evidence="7" id="KW-0560">Oxidoreductase</keyword>
<comment type="cofactor">
    <cofactor evidence="6">
        <name>heme</name>
        <dbReference type="ChEBI" id="CHEBI:30413"/>
    </cofactor>
</comment>
<dbReference type="PRINTS" id="PR00385">
    <property type="entry name" value="P450"/>
</dbReference>
<dbReference type="PANTHER" id="PTHR24298">
    <property type="entry name" value="FLAVONOID 3'-MONOOXYGENASE-RELATED"/>
    <property type="match status" value="1"/>
</dbReference>
<evidence type="ECO:0000256" key="4">
    <source>
        <dbReference type="ARBA" id="ARBA00022989"/>
    </source>
</evidence>
<evidence type="ECO:0000256" key="2">
    <source>
        <dbReference type="ARBA" id="ARBA00022692"/>
    </source>
</evidence>
<feature type="region of interest" description="Disordered" evidence="8">
    <location>
        <begin position="506"/>
        <end position="546"/>
    </location>
</feature>
<dbReference type="CDD" id="cd11075">
    <property type="entry name" value="CYP77_89"/>
    <property type="match status" value="1"/>
</dbReference>
<evidence type="ECO:0000313" key="10">
    <source>
        <dbReference type="EMBL" id="PKA60687.1"/>
    </source>
</evidence>
<reference evidence="10 11" key="1">
    <citation type="journal article" date="2017" name="Nature">
        <title>The Apostasia genome and the evolution of orchids.</title>
        <authorList>
            <person name="Zhang G.Q."/>
            <person name="Liu K.W."/>
            <person name="Li Z."/>
            <person name="Lohaus R."/>
            <person name="Hsiao Y.Y."/>
            <person name="Niu S.C."/>
            <person name="Wang J.Y."/>
            <person name="Lin Y.C."/>
            <person name="Xu Q."/>
            <person name="Chen L.J."/>
            <person name="Yoshida K."/>
            <person name="Fujiwara S."/>
            <person name="Wang Z.W."/>
            <person name="Zhang Y.Q."/>
            <person name="Mitsuda N."/>
            <person name="Wang M."/>
            <person name="Liu G.H."/>
            <person name="Pecoraro L."/>
            <person name="Huang H.X."/>
            <person name="Xiao X.J."/>
            <person name="Lin M."/>
            <person name="Wu X.Y."/>
            <person name="Wu W.L."/>
            <person name="Chen Y.Y."/>
            <person name="Chang S.B."/>
            <person name="Sakamoto S."/>
            <person name="Ohme-Takagi M."/>
            <person name="Yagi M."/>
            <person name="Zeng S.J."/>
            <person name="Shen C.Y."/>
            <person name="Yeh C.M."/>
            <person name="Luo Y.B."/>
            <person name="Tsai W.C."/>
            <person name="Van de Peer Y."/>
            <person name="Liu Z.J."/>
        </authorList>
    </citation>
    <scope>NUCLEOTIDE SEQUENCE [LARGE SCALE GENOMIC DNA]</scope>
    <source>
        <strain evidence="11">cv. Shenzhen</strain>
        <tissue evidence="10">Stem</tissue>
    </source>
</reference>
<evidence type="ECO:0000256" key="9">
    <source>
        <dbReference type="SAM" id="Phobius"/>
    </source>
</evidence>
<feature type="binding site" description="axial binding residue" evidence="6">
    <location>
        <position position="454"/>
    </location>
    <ligand>
        <name>heme</name>
        <dbReference type="ChEBI" id="CHEBI:30413"/>
    </ligand>
    <ligandPart>
        <name>Fe</name>
        <dbReference type="ChEBI" id="CHEBI:18248"/>
    </ligandPart>
</feature>
<comment type="similarity">
    <text evidence="7">Belongs to the cytochrome P450 family.</text>
</comment>
<keyword evidence="11" id="KW-1185">Reference proteome</keyword>
<keyword evidence="6 7" id="KW-0408">Iron</keyword>
<dbReference type="STRING" id="1088818.A0A2I0AYQ3"/>
<protein>
    <submittedName>
        <fullName evidence="10">Cytochrome P450 89A2</fullName>
    </submittedName>
</protein>
<dbReference type="GO" id="GO:0020037">
    <property type="term" value="F:heme binding"/>
    <property type="evidence" value="ECO:0007669"/>
    <property type="project" value="InterPro"/>
</dbReference>
<gene>
    <name evidence="10" type="primary">CYP89A2</name>
    <name evidence="10" type="ORF">AXF42_Ash006321</name>
</gene>
<keyword evidence="6 7" id="KW-0349">Heme</keyword>
<dbReference type="InterPro" id="IPR036396">
    <property type="entry name" value="Cyt_P450_sf"/>
</dbReference>
<sequence>MDWRLPFIVFLFLFIFFLLKQLHLPHLAAKRPKPPLPPVASPLPFLSLFCNHGFSLSKLELLLRRFHSFLGPILTLRLLPFAPPVIFISGASAAHDALIQQGDAFAGRPPAVEPFIFLTAGSRDISFADYGPLWRLLRGNLFRVLHPSRLHLFAPARRCALLFLLRKLQSQSPDGSGIILPKESFRRALFNLHISMCFGEKLKEREIREIESLQLFLLSLFTTFNVFAVLPAVAKLLYHKRWKKIVDARKRQAAIFLSLIKRRRKHEDYHRKGVNYCYVDSLLDLRLPEEEGRWLLINEAVNLCHEFLSGVETTTTVLEWTMAELAKHQEVQRKLLKEIKSIVAGDEDLLEEEQLKKMSYLKAVVLEALRRHPPSHFLLPHSVRDDVVLNGYLIPRGTEVRFSVANMNWDEKIWEDPMDFRPERFMAGGEGEGVDVTGKKEIKMMTFGAGKRMCPGQGLAMLHVEFMVANLVREFEWKEAEGEKVDLSEKLEFTIVMKNPLRVLISPRKRNSDEEEEEEEEDEEKRKKKKEILSSGEQMRVRVPLG</sequence>
<dbReference type="InterPro" id="IPR051103">
    <property type="entry name" value="Plant_metabolite_P450s"/>
</dbReference>
<keyword evidence="5 9" id="KW-0472">Membrane</keyword>
<keyword evidence="7" id="KW-0503">Monooxygenase</keyword>
<dbReference type="SUPFAM" id="SSF48264">
    <property type="entry name" value="Cytochrome P450"/>
    <property type="match status" value="1"/>
</dbReference>
<dbReference type="PROSITE" id="PS00086">
    <property type="entry name" value="CYTOCHROME_P450"/>
    <property type="match status" value="1"/>
</dbReference>
<keyword evidence="2 9" id="KW-0812">Transmembrane</keyword>
<evidence type="ECO:0000256" key="1">
    <source>
        <dbReference type="ARBA" id="ARBA00004167"/>
    </source>
</evidence>
<evidence type="ECO:0000313" key="11">
    <source>
        <dbReference type="Proteomes" id="UP000236161"/>
    </source>
</evidence>
<evidence type="ECO:0000256" key="7">
    <source>
        <dbReference type="RuleBase" id="RU000461"/>
    </source>
</evidence>
<dbReference type="PANTHER" id="PTHR24298:SF800">
    <property type="entry name" value="CYTOCHROME P450 89A2-RELATED"/>
    <property type="match status" value="1"/>
</dbReference>
<dbReference type="InterPro" id="IPR002401">
    <property type="entry name" value="Cyt_P450_E_grp-I"/>
</dbReference>
<evidence type="ECO:0000256" key="6">
    <source>
        <dbReference type="PIRSR" id="PIRSR602401-1"/>
    </source>
</evidence>
<dbReference type="GO" id="GO:0016709">
    <property type="term" value="F:oxidoreductase activity, acting on paired donors, with incorporation or reduction of molecular oxygen, NAD(P)H as one donor, and incorporation of one atom of oxygen"/>
    <property type="evidence" value="ECO:0007669"/>
    <property type="project" value="TreeGrafter"/>
</dbReference>
<proteinExistence type="inferred from homology"/>
<name>A0A2I0AYQ3_9ASPA</name>
<evidence type="ECO:0000256" key="8">
    <source>
        <dbReference type="SAM" id="MobiDB-lite"/>
    </source>
</evidence>
<dbReference type="GO" id="GO:0005506">
    <property type="term" value="F:iron ion binding"/>
    <property type="evidence" value="ECO:0007669"/>
    <property type="project" value="InterPro"/>
</dbReference>
<comment type="subcellular location">
    <subcellularLocation>
        <location evidence="1">Membrane</location>
        <topology evidence="1">Single-pass membrane protein</topology>
    </subcellularLocation>
</comment>
<evidence type="ECO:0000256" key="5">
    <source>
        <dbReference type="ARBA" id="ARBA00023136"/>
    </source>
</evidence>
<feature type="compositionally biased region" description="Acidic residues" evidence="8">
    <location>
        <begin position="513"/>
        <end position="523"/>
    </location>
</feature>
<keyword evidence="4 9" id="KW-1133">Transmembrane helix</keyword>
<accession>A0A2I0AYQ3</accession>
<evidence type="ECO:0000256" key="3">
    <source>
        <dbReference type="ARBA" id="ARBA00022723"/>
    </source>
</evidence>
<dbReference type="EMBL" id="KZ451935">
    <property type="protein sequence ID" value="PKA60687.1"/>
    <property type="molecule type" value="Genomic_DNA"/>
</dbReference>
<dbReference type="InterPro" id="IPR017972">
    <property type="entry name" value="Cyt_P450_CS"/>
</dbReference>
<dbReference type="GO" id="GO:0016020">
    <property type="term" value="C:membrane"/>
    <property type="evidence" value="ECO:0007669"/>
    <property type="project" value="UniProtKB-SubCell"/>
</dbReference>
<dbReference type="AlphaFoldDB" id="A0A2I0AYQ3"/>
<feature type="transmembrane region" description="Helical" evidence="9">
    <location>
        <begin position="213"/>
        <end position="234"/>
    </location>
</feature>